<protein>
    <submittedName>
        <fullName evidence="2">Uncharacterized protein</fullName>
    </submittedName>
</protein>
<dbReference type="Proteomes" id="UP001237011">
    <property type="component" value="Chromosome"/>
</dbReference>
<gene>
    <name evidence="2" type="ORF">Q8852_03220</name>
</gene>
<dbReference type="EMBL" id="CP132191">
    <property type="protein sequence ID" value="WLP85308.1"/>
    <property type="molecule type" value="Genomic_DNA"/>
</dbReference>
<keyword evidence="3" id="KW-1185">Reference proteome</keyword>
<keyword evidence="1" id="KW-1133">Transmembrane helix</keyword>
<organism evidence="2 3">
    <name type="scientific">Mycoplasma seminis</name>
    <dbReference type="NCBI Taxonomy" id="512749"/>
    <lineage>
        <taxon>Bacteria</taxon>
        <taxon>Bacillati</taxon>
        <taxon>Mycoplasmatota</taxon>
        <taxon>Mollicutes</taxon>
        <taxon>Mycoplasmataceae</taxon>
        <taxon>Mycoplasma</taxon>
    </lineage>
</organism>
<dbReference type="RefSeq" id="WP_305937744.1">
    <property type="nucleotide sequence ID" value="NZ_CP132191.1"/>
</dbReference>
<reference evidence="2" key="1">
    <citation type="submission" date="2023-08" db="EMBL/GenBank/DDBJ databases">
        <title>Complete genome sequence of Mycoplasma seminis 2200.</title>
        <authorList>
            <person name="Spergser J."/>
        </authorList>
    </citation>
    <scope>NUCLEOTIDE SEQUENCE [LARGE SCALE GENOMIC DNA]</scope>
    <source>
        <strain evidence="2">2200</strain>
    </source>
</reference>
<name>A0ABY9HC97_9MOLU</name>
<dbReference type="NCBIfam" id="NF045994">
    <property type="entry name" value="MAG4530_fam"/>
    <property type="match status" value="1"/>
</dbReference>
<evidence type="ECO:0000256" key="1">
    <source>
        <dbReference type="SAM" id="Phobius"/>
    </source>
</evidence>
<feature type="transmembrane region" description="Helical" evidence="1">
    <location>
        <begin position="64"/>
        <end position="91"/>
    </location>
</feature>
<keyword evidence="1" id="KW-0812">Transmembrane</keyword>
<evidence type="ECO:0000313" key="2">
    <source>
        <dbReference type="EMBL" id="WLP85308.1"/>
    </source>
</evidence>
<accession>A0ABY9HC97</accession>
<proteinExistence type="predicted"/>
<keyword evidence="1" id="KW-0472">Membrane</keyword>
<sequence length="439" mass="51536">MFLYKNDLSYFNNKYINDIRLKVNKTVLIVFAIISYFITVFLASRIVIIPILMHEQPEGYKFYLIFLIVIVCLEIISIYCNITLSLLWAILSFKNDTNSIKIEKLLIAYSALTLRYSLIKKIKLSECNLDKQTIKFLKILNYNNYIIRGSICIDLLTNSNHRKINDIDLINKNKINPPLKKVNSAVIKTLYSDDIVYKGSYYGTEFEAINSAFITNEAITKGKGLIFANSYSSLTSKMTQLIALEVCSKLKDQNKSSNTKNDILYLLKNDLHLKELDEYKIKYFFTQALISNYFVSFYFNLINWDNYKSKNWMNDFINHLENDELRSLFEIICIPEISQLYSTITYCLENKIKVFELYNSFNKCDIKINSILQEFPNYDDFIKVYKDLNFNNSAIDSIWKQMINTCDANSFDLRVLMLIQLHDYRLNCVSEACFYNRIP</sequence>
<feature type="transmembrane region" description="Helical" evidence="1">
    <location>
        <begin position="27"/>
        <end position="52"/>
    </location>
</feature>
<evidence type="ECO:0000313" key="3">
    <source>
        <dbReference type="Proteomes" id="UP001237011"/>
    </source>
</evidence>